<accession>A0AA97AS06</accession>
<proteinExistence type="predicted"/>
<protein>
    <submittedName>
        <fullName evidence="1">Asp/Glu/hydantoin racemase</fullName>
    </submittedName>
</protein>
<dbReference type="AlphaFoldDB" id="A0AA97AS06"/>
<dbReference type="Pfam" id="PF17645">
    <property type="entry name" value="Amdase"/>
    <property type="match status" value="1"/>
</dbReference>
<dbReference type="PANTHER" id="PTHR40267:SF1">
    <property type="entry name" value="BLR3294 PROTEIN"/>
    <property type="match status" value="1"/>
</dbReference>
<evidence type="ECO:0000313" key="1">
    <source>
        <dbReference type="EMBL" id="WNZ26268.1"/>
    </source>
</evidence>
<sequence>MTKRVLLGMLTPSSNTTLEPVTSAMVAELPNVSAHFGRFRVTEISLREQALAQFDNAPLLEAARLLADAHVDVIAWNGTSAGWLGFEADIQLCQEITAATGIPATTSVLAIVEILRDRHITQFGLVTPYLMEVQEQIITNFAKEGFDCIAEQHLDLSVNFAFSEVTADQITAMIHKVAAAHPQAIVTFCTNLRAAPLVNKLEQALGIPIYDTISAVVWKSLQMAGVDPIGVKGWGRLFTDVY</sequence>
<dbReference type="InterPro" id="IPR026286">
    <property type="entry name" value="MaiA/AMDase"/>
</dbReference>
<reference evidence="1" key="1">
    <citation type="submission" date="2020-05" db="EMBL/GenBank/DDBJ databases">
        <authorList>
            <person name="Zhu T."/>
            <person name="Keshari N."/>
            <person name="Lu X."/>
        </authorList>
    </citation>
    <scope>NUCLEOTIDE SEQUENCE</scope>
    <source>
        <strain evidence="1">NK1-12</strain>
    </source>
</reference>
<dbReference type="PANTHER" id="PTHR40267">
    <property type="entry name" value="BLR3294 PROTEIN"/>
    <property type="match status" value="1"/>
</dbReference>
<dbReference type="InterPro" id="IPR053714">
    <property type="entry name" value="Iso_Racemase_Enz_sf"/>
</dbReference>
<dbReference type="RefSeq" id="WP_316432511.1">
    <property type="nucleotide sequence ID" value="NZ_CP053586.1"/>
</dbReference>
<gene>
    <name evidence="1" type="ORF">HJG54_27900</name>
</gene>
<dbReference type="EMBL" id="CP053586">
    <property type="protein sequence ID" value="WNZ26268.1"/>
    <property type="molecule type" value="Genomic_DNA"/>
</dbReference>
<dbReference type="Gene3D" id="3.40.50.12500">
    <property type="match status" value="1"/>
</dbReference>
<dbReference type="PIRSF" id="PIRSF015736">
    <property type="entry name" value="MI"/>
    <property type="match status" value="1"/>
</dbReference>
<organism evidence="1">
    <name type="scientific">Leptolyngbya sp. NK1-12</name>
    <dbReference type="NCBI Taxonomy" id="2547451"/>
    <lineage>
        <taxon>Bacteria</taxon>
        <taxon>Bacillati</taxon>
        <taxon>Cyanobacteriota</taxon>
        <taxon>Cyanophyceae</taxon>
        <taxon>Leptolyngbyales</taxon>
        <taxon>Leptolyngbyaceae</taxon>
        <taxon>Leptolyngbya group</taxon>
        <taxon>Leptolyngbya</taxon>
    </lineage>
</organism>
<name>A0AA97AS06_9CYAN</name>